<keyword evidence="3" id="KW-1185">Reference proteome</keyword>
<accession>A0ABX7PI80</accession>
<feature type="transmembrane region" description="Helical" evidence="1">
    <location>
        <begin position="75"/>
        <end position="96"/>
    </location>
</feature>
<evidence type="ECO:0000313" key="3">
    <source>
        <dbReference type="Proteomes" id="UP000662818"/>
    </source>
</evidence>
<keyword evidence="1" id="KW-0472">Membrane</keyword>
<name>A0ABX7PI80_9ACTN</name>
<feature type="transmembrane region" description="Helical" evidence="1">
    <location>
        <begin position="42"/>
        <end position="63"/>
    </location>
</feature>
<gene>
    <name evidence="2" type="ORF">CFH99_08620</name>
</gene>
<dbReference type="Proteomes" id="UP000662818">
    <property type="component" value="Chromosome"/>
</dbReference>
<dbReference type="EMBL" id="CP022295">
    <property type="protein sequence ID" value="QSR25684.1"/>
    <property type="molecule type" value="Genomic_DNA"/>
</dbReference>
<sequence>MKEPARDELDRAWAATTPLLPVATASFLVSHVAASLALTRSLALTEGIFIVLFAAVVLVVAVLERGERFTTPSARRTLIAIAALSGLVSAVLAALLG</sequence>
<keyword evidence="1" id="KW-0812">Transmembrane</keyword>
<proteinExistence type="predicted"/>
<evidence type="ECO:0000313" key="2">
    <source>
        <dbReference type="EMBL" id="QSR25684.1"/>
    </source>
</evidence>
<reference evidence="2 3" key="1">
    <citation type="submission" date="2017-06" db="EMBL/GenBank/DDBJ databases">
        <title>Complete Genome Sequence of the Soil Carbazole-Degrading Bacterium Nocardioides aromaticivorans IC177.</title>
        <authorList>
            <person name="Vejarano F."/>
            <person name="Suzuki-Minakuchi C."/>
            <person name="Ohtsubo Y."/>
            <person name="Tsuda M."/>
            <person name="Okada K."/>
            <person name="Nojiri H."/>
        </authorList>
    </citation>
    <scope>NUCLEOTIDE SEQUENCE [LARGE SCALE GENOMIC DNA]</scope>
    <source>
        <strain evidence="2 3">IC177</strain>
    </source>
</reference>
<keyword evidence="1" id="KW-1133">Transmembrane helix</keyword>
<feature type="transmembrane region" description="Helical" evidence="1">
    <location>
        <begin position="12"/>
        <end position="36"/>
    </location>
</feature>
<protein>
    <submittedName>
        <fullName evidence="2">Uncharacterized protein</fullName>
    </submittedName>
</protein>
<evidence type="ECO:0000256" key="1">
    <source>
        <dbReference type="SAM" id="Phobius"/>
    </source>
</evidence>
<organism evidence="2 3">
    <name type="scientific">Nocardioides aromaticivorans</name>
    <dbReference type="NCBI Taxonomy" id="200618"/>
    <lineage>
        <taxon>Bacteria</taxon>
        <taxon>Bacillati</taxon>
        <taxon>Actinomycetota</taxon>
        <taxon>Actinomycetes</taxon>
        <taxon>Propionibacteriales</taxon>
        <taxon>Nocardioidaceae</taxon>
        <taxon>Nocardioides</taxon>
    </lineage>
</organism>